<sequence>MSAEHDRKFFDTFMLVLGILIGIAILLYVLARIVASGTQEKHVITDPVNQAVVAERIAPVAKVAIAGQDNSALAPVQAASAEPAKELGGEEVFNMACMACHGAGVAGAPKYGDKAAWGPRIAKGADTLHKHALEGFQGSSGFMPPKGGRADLADKSIMNAVDYMVAGSK</sequence>
<evidence type="ECO:0000313" key="9">
    <source>
        <dbReference type="EMBL" id="MFC4310462.1"/>
    </source>
</evidence>
<keyword evidence="5 6" id="KW-0408">Iron</keyword>
<dbReference type="RefSeq" id="WP_380597967.1">
    <property type="nucleotide sequence ID" value="NZ_JBHSDU010000003.1"/>
</dbReference>
<keyword evidence="3 6" id="KW-0479">Metal-binding</keyword>
<gene>
    <name evidence="9" type="ORF">ACFPN2_15320</name>
</gene>
<evidence type="ECO:0000256" key="7">
    <source>
        <dbReference type="SAM" id="Phobius"/>
    </source>
</evidence>
<reference evidence="10" key="1">
    <citation type="journal article" date="2019" name="Int. J. Syst. Evol. Microbiol.">
        <title>The Global Catalogue of Microorganisms (GCM) 10K type strain sequencing project: providing services to taxonomists for standard genome sequencing and annotation.</title>
        <authorList>
            <consortium name="The Broad Institute Genomics Platform"/>
            <consortium name="The Broad Institute Genome Sequencing Center for Infectious Disease"/>
            <person name="Wu L."/>
            <person name="Ma J."/>
        </authorList>
    </citation>
    <scope>NUCLEOTIDE SEQUENCE [LARGE SCALE GENOMIC DNA]</scope>
    <source>
        <strain evidence="10">CGMCC 1.10759</strain>
    </source>
</reference>
<keyword evidence="4" id="KW-0249">Electron transport</keyword>
<dbReference type="InterPro" id="IPR036909">
    <property type="entry name" value="Cyt_c-like_dom_sf"/>
</dbReference>
<keyword evidence="1" id="KW-0813">Transport</keyword>
<dbReference type="Pfam" id="PF13442">
    <property type="entry name" value="Cytochrome_CBB3"/>
    <property type="match status" value="1"/>
</dbReference>
<dbReference type="Gene3D" id="1.10.760.10">
    <property type="entry name" value="Cytochrome c-like domain"/>
    <property type="match status" value="1"/>
</dbReference>
<dbReference type="SUPFAM" id="SSF46626">
    <property type="entry name" value="Cytochrome c"/>
    <property type="match status" value="1"/>
</dbReference>
<dbReference type="PANTHER" id="PTHR40942:SF4">
    <property type="entry name" value="CYTOCHROME C5"/>
    <property type="match status" value="1"/>
</dbReference>
<evidence type="ECO:0000256" key="3">
    <source>
        <dbReference type="ARBA" id="ARBA00022723"/>
    </source>
</evidence>
<keyword evidence="2 6" id="KW-0349">Heme</keyword>
<keyword evidence="7" id="KW-0472">Membrane</keyword>
<keyword evidence="7" id="KW-0812">Transmembrane</keyword>
<protein>
    <submittedName>
        <fullName evidence="9">C-type cytochrome</fullName>
    </submittedName>
</protein>
<dbReference type="PROSITE" id="PS51007">
    <property type="entry name" value="CYTC"/>
    <property type="match status" value="1"/>
</dbReference>
<proteinExistence type="predicted"/>
<organism evidence="9 10">
    <name type="scientific">Steroidobacter flavus</name>
    <dbReference type="NCBI Taxonomy" id="1842136"/>
    <lineage>
        <taxon>Bacteria</taxon>
        <taxon>Pseudomonadati</taxon>
        <taxon>Pseudomonadota</taxon>
        <taxon>Gammaproteobacteria</taxon>
        <taxon>Steroidobacterales</taxon>
        <taxon>Steroidobacteraceae</taxon>
        <taxon>Steroidobacter</taxon>
    </lineage>
</organism>
<dbReference type="EMBL" id="JBHSDU010000003">
    <property type="protein sequence ID" value="MFC4310462.1"/>
    <property type="molecule type" value="Genomic_DNA"/>
</dbReference>
<dbReference type="Proteomes" id="UP001595904">
    <property type="component" value="Unassembled WGS sequence"/>
</dbReference>
<evidence type="ECO:0000256" key="4">
    <source>
        <dbReference type="ARBA" id="ARBA00022982"/>
    </source>
</evidence>
<evidence type="ECO:0000256" key="6">
    <source>
        <dbReference type="PROSITE-ProRule" id="PRU00433"/>
    </source>
</evidence>
<name>A0ABV8SSL2_9GAMM</name>
<dbReference type="InterPro" id="IPR002323">
    <property type="entry name" value="Cyt_CIE"/>
</dbReference>
<feature type="transmembrane region" description="Helical" evidence="7">
    <location>
        <begin position="12"/>
        <end position="31"/>
    </location>
</feature>
<evidence type="ECO:0000256" key="2">
    <source>
        <dbReference type="ARBA" id="ARBA00022617"/>
    </source>
</evidence>
<keyword evidence="10" id="KW-1185">Reference proteome</keyword>
<evidence type="ECO:0000313" key="10">
    <source>
        <dbReference type="Proteomes" id="UP001595904"/>
    </source>
</evidence>
<evidence type="ECO:0000256" key="1">
    <source>
        <dbReference type="ARBA" id="ARBA00022448"/>
    </source>
</evidence>
<comment type="caution">
    <text evidence="9">The sequence shown here is derived from an EMBL/GenBank/DDBJ whole genome shotgun (WGS) entry which is preliminary data.</text>
</comment>
<accession>A0ABV8SSL2</accession>
<evidence type="ECO:0000256" key="5">
    <source>
        <dbReference type="ARBA" id="ARBA00023004"/>
    </source>
</evidence>
<dbReference type="InterPro" id="IPR009056">
    <property type="entry name" value="Cyt_c-like_dom"/>
</dbReference>
<keyword evidence="7" id="KW-1133">Transmembrane helix</keyword>
<evidence type="ECO:0000259" key="8">
    <source>
        <dbReference type="PROSITE" id="PS51007"/>
    </source>
</evidence>
<dbReference type="PANTHER" id="PTHR40942">
    <property type="match status" value="1"/>
</dbReference>
<dbReference type="PRINTS" id="PR00607">
    <property type="entry name" value="CYTCHROMECIE"/>
</dbReference>
<feature type="domain" description="Cytochrome c" evidence="8">
    <location>
        <begin position="84"/>
        <end position="168"/>
    </location>
</feature>